<protein>
    <recommendedName>
        <fullName evidence="10">Cytochrome P450</fullName>
    </recommendedName>
</protein>
<dbReference type="PRINTS" id="PR00463">
    <property type="entry name" value="EP450I"/>
</dbReference>
<dbReference type="PRINTS" id="PR00385">
    <property type="entry name" value="P450"/>
</dbReference>
<dbReference type="EMBL" id="JAFEMO010000014">
    <property type="protein sequence ID" value="KAH7548248.1"/>
    <property type="molecule type" value="Genomic_DNA"/>
</dbReference>
<dbReference type="Pfam" id="PF00067">
    <property type="entry name" value="p450"/>
    <property type="match status" value="3"/>
</dbReference>
<evidence type="ECO:0000313" key="8">
    <source>
        <dbReference type="EMBL" id="KAH7548248.1"/>
    </source>
</evidence>
<dbReference type="PANTHER" id="PTHR24286:SF256">
    <property type="entry name" value="CYTOCHROME P450 FAMILY PROTEIN"/>
    <property type="match status" value="1"/>
</dbReference>
<keyword evidence="7" id="KW-0408">Iron</keyword>
<dbReference type="InterPro" id="IPR036396">
    <property type="entry name" value="Cyt_P450_sf"/>
</dbReference>
<dbReference type="PROSITE" id="PS00086">
    <property type="entry name" value="CYTOCHROME_P450"/>
    <property type="match status" value="1"/>
</dbReference>
<evidence type="ECO:0000256" key="1">
    <source>
        <dbReference type="ARBA" id="ARBA00004167"/>
    </source>
</evidence>
<name>A0ABQ8H4N8_9ROSI</name>
<evidence type="ECO:0000256" key="5">
    <source>
        <dbReference type="ARBA" id="ARBA00022723"/>
    </source>
</evidence>
<dbReference type="PANTHER" id="PTHR24286">
    <property type="entry name" value="CYTOCHROME P450 26"/>
    <property type="match status" value="1"/>
</dbReference>
<proteinExistence type="inferred from homology"/>
<keyword evidence="5" id="KW-0479">Metal-binding</keyword>
<dbReference type="InterPro" id="IPR002401">
    <property type="entry name" value="Cyt_P450_E_grp-I"/>
</dbReference>
<dbReference type="Gene3D" id="1.10.630.10">
    <property type="entry name" value="Cytochrome P450"/>
    <property type="match status" value="2"/>
</dbReference>
<keyword evidence="6" id="KW-0472">Membrane</keyword>
<evidence type="ECO:0000313" key="9">
    <source>
        <dbReference type="Proteomes" id="UP000827721"/>
    </source>
</evidence>
<dbReference type="SUPFAM" id="SSF48264">
    <property type="entry name" value="Cytochrome P450"/>
    <property type="match status" value="2"/>
</dbReference>
<accession>A0ABQ8H4N8</accession>
<comment type="similarity">
    <text evidence="3">Belongs to the cytochrome P450 family.</text>
</comment>
<comment type="pathway">
    <text evidence="2">Secondary metabolite biosynthesis; terpenoid biosynthesis.</text>
</comment>
<evidence type="ECO:0008006" key="10">
    <source>
        <dbReference type="Google" id="ProtNLM"/>
    </source>
</evidence>
<reference evidence="8 9" key="1">
    <citation type="submission" date="2021-02" db="EMBL/GenBank/DDBJ databases">
        <title>Plant Genome Project.</title>
        <authorList>
            <person name="Zhang R.-G."/>
        </authorList>
    </citation>
    <scope>NUCLEOTIDE SEQUENCE [LARGE SCALE GENOMIC DNA]</scope>
    <source>
        <tissue evidence="8">Leaves</tissue>
    </source>
</reference>
<keyword evidence="6" id="KW-1133">Transmembrane helix</keyword>
<evidence type="ECO:0000256" key="3">
    <source>
        <dbReference type="ARBA" id="ARBA00010617"/>
    </source>
</evidence>
<sequence>MKFSCPLQKKKPPPGSLGIPLIGESISFIRALKQDKPEEWIQKHIDKYGLVFKTSLMGSKAVVLTGQAGNRFMFSNSDNGIAGNQVGTAANILGKRSIFEVSGDRHKLVRGAIMSFLKPESLQRFVGKMDLLVQQQLFQVTCSLLFGLPEGKEKDSLFEDFTFATKGLWAVPLNFPETTYHKALQARGRISKLLCKIIDRRKKQMMEEGNFKDSHQDDIISSLLVLRDENGEPLPEEEIIDNLISMITASHDTSTILLSLLIRLLARDTKISSKVLEEQKEVVRTREGSDRQLTWSEMQMMKYTWRVAQELMRLTPPVFGNFKSTWRDTIFDGFDIPKGWKVFWMASGTHMDKNIFEDPEKFDPARVENSLKMLPPYTYLPFGAGPRICPGSEFARIEVLLVVHHLITNYQWTEMVPDEPINREPLPYPARDLPVKIQRRNYPENVAEFYLNVNCQMLKLSPVPGKKLPPGSFEFPFLGESISFVRPQKQDRTDEWMQTRIDKYRLAGNRFMFSGGDNGISFNQPGTVAKIPGKYSLFEISGPRHKLIRELSQELAGKNSVKVVTLMKKITFNVSCSIFFGFPDDKEKDQLLEDFSTTVKGAWAIPLNFQGTVLHWALQARGRVCNVLSNLIQIRKGQMEEGIVDFHDNIISSLLIPRDENGEPLIEQEILDIFLSLIMASHATTTVLLSHLVRLMSRGSEVYNKVLEEKRVLYSLFFLEFLTKQKEVVEAKKRSDRKLTCNEIVMMKYTWRVAQELMRFTPPISGNFKQVTRDVHFDGFDIPKDGRLIQRKHIRSRSIRPVASGTYLDNNIFEDPKKFNPSRFETSSKAFPPYTYIPLGAGPRICPGAKFAQIKTLLVIHHLITKYQWTELVPNESITREPMPYPVMGLPVKLYPRNDL</sequence>
<dbReference type="Proteomes" id="UP000827721">
    <property type="component" value="Unassembled WGS sequence"/>
</dbReference>
<dbReference type="CDD" id="cd11043">
    <property type="entry name" value="CYP90-like"/>
    <property type="match status" value="1"/>
</dbReference>
<evidence type="ECO:0000256" key="2">
    <source>
        <dbReference type="ARBA" id="ARBA00004721"/>
    </source>
</evidence>
<comment type="caution">
    <text evidence="8">The sequence shown here is derived from an EMBL/GenBank/DDBJ whole genome shotgun (WGS) entry which is preliminary data.</text>
</comment>
<keyword evidence="4" id="KW-0812">Transmembrane</keyword>
<evidence type="ECO:0000256" key="4">
    <source>
        <dbReference type="ARBA" id="ARBA00022692"/>
    </source>
</evidence>
<dbReference type="InterPro" id="IPR001128">
    <property type="entry name" value="Cyt_P450"/>
</dbReference>
<evidence type="ECO:0000256" key="7">
    <source>
        <dbReference type="ARBA" id="ARBA00023004"/>
    </source>
</evidence>
<dbReference type="InterPro" id="IPR017972">
    <property type="entry name" value="Cyt_P450_CS"/>
</dbReference>
<organism evidence="8 9">
    <name type="scientific">Xanthoceras sorbifolium</name>
    <dbReference type="NCBI Taxonomy" id="99658"/>
    <lineage>
        <taxon>Eukaryota</taxon>
        <taxon>Viridiplantae</taxon>
        <taxon>Streptophyta</taxon>
        <taxon>Embryophyta</taxon>
        <taxon>Tracheophyta</taxon>
        <taxon>Spermatophyta</taxon>
        <taxon>Magnoliopsida</taxon>
        <taxon>eudicotyledons</taxon>
        <taxon>Gunneridae</taxon>
        <taxon>Pentapetalae</taxon>
        <taxon>rosids</taxon>
        <taxon>malvids</taxon>
        <taxon>Sapindales</taxon>
        <taxon>Sapindaceae</taxon>
        <taxon>Xanthoceroideae</taxon>
        <taxon>Xanthoceras</taxon>
    </lineage>
</organism>
<comment type="subcellular location">
    <subcellularLocation>
        <location evidence="1">Membrane</location>
        <topology evidence="1">Single-pass membrane protein</topology>
    </subcellularLocation>
</comment>
<gene>
    <name evidence="8" type="ORF">JRO89_XS14G0088600</name>
</gene>
<keyword evidence="9" id="KW-1185">Reference proteome</keyword>
<evidence type="ECO:0000256" key="6">
    <source>
        <dbReference type="ARBA" id="ARBA00022989"/>
    </source>
</evidence>